<gene>
    <name evidence="2" type="ORF">METZ01_LOCUS145272</name>
</gene>
<dbReference type="InterPro" id="IPR015947">
    <property type="entry name" value="PUA-like_sf"/>
</dbReference>
<organism evidence="2">
    <name type="scientific">marine metagenome</name>
    <dbReference type="NCBI Taxonomy" id="408172"/>
    <lineage>
        <taxon>unclassified sequences</taxon>
        <taxon>metagenomes</taxon>
        <taxon>ecological metagenomes</taxon>
    </lineage>
</organism>
<dbReference type="InterPro" id="IPR046336">
    <property type="entry name" value="Lon_prtase_N_sf"/>
</dbReference>
<dbReference type="Gene3D" id="2.30.130.40">
    <property type="entry name" value="LON domain-like"/>
    <property type="match status" value="1"/>
</dbReference>
<dbReference type="EMBL" id="UINC01022555">
    <property type="protein sequence ID" value="SVA92418.1"/>
    <property type="molecule type" value="Genomic_DNA"/>
</dbReference>
<dbReference type="Gene3D" id="1.10.4060.10">
    <property type="entry name" value="BPP1347 like domain"/>
    <property type="match status" value="1"/>
</dbReference>
<dbReference type="Pfam" id="PF02190">
    <property type="entry name" value="LON_substr_bdg"/>
    <property type="match status" value="1"/>
</dbReference>
<dbReference type="PROSITE" id="PS51787">
    <property type="entry name" value="LON_N"/>
    <property type="match status" value="1"/>
</dbReference>
<name>A0A381ZT08_9ZZZZ</name>
<proteinExistence type="predicted"/>
<dbReference type="InterPro" id="IPR003111">
    <property type="entry name" value="Lon_prtase_N"/>
</dbReference>
<sequence length="186" mass="21848">VLFPEGELKLRIFEPRYIDMVRDCFRNDTGFGICLIQEDRGIDKSCDFFSMGTYAKIIDWSQMEDGLLGIVVRGEKRFRVNSHKRSEDNLCIGNVEWLNDDNNPMPATYQNFSDLLREIVTRYKLPMAEMLGRFDEANWVSERLAELLPFDLSIKQEILEMNSALHRFDYMQDLLKKIDSDKIMQS</sequence>
<protein>
    <recommendedName>
        <fullName evidence="1">Lon N-terminal domain-containing protein</fullName>
    </recommendedName>
</protein>
<reference evidence="2" key="1">
    <citation type="submission" date="2018-05" db="EMBL/GenBank/DDBJ databases">
        <authorList>
            <person name="Lanie J.A."/>
            <person name="Ng W.-L."/>
            <person name="Kazmierczak K.M."/>
            <person name="Andrzejewski T.M."/>
            <person name="Davidsen T.M."/>
            <person name="Wayne K.J."/>
            <person name="Tettelin H."/>
            <person name="Glass J.I."/>
            <person name="Rusch D."/>
            <person name="Podicherti R."/>
            <person name="Tsui H.-C.T."/>
            <person name="Winkler M.E."/>
        </authorList>
    </citation>
    <scope>NUCLEOTIDE SEQUENCE</scope>
</reference>
<dbReference type="AlphaFoldDB" id="A0A381ZT08"/>
<evidence type="ECO:0000259" key="1">
    <source>
        <dbReference type="PROSITE" id="PS51787"/>
    </source>
</evidence>
<accession>A0A381ZT08</accession>
<evidence type="ECO:0000313" key="2">
    <source>
        <dbReference type="EMBL" id="SVA92418.1"/>
    </source>
</evidence>
<dbReference type="SUPFAM" id="SSF88697">
    <property type="entry name" value="PUA domain-like"/>
    <property type="match status" value="1"/>
</dbReference>
<feature type="domain" description="Lon N-terminal" evidence="1">
    <location>
        <begin position="1"/>
        <end position="179"/>
    </location>
</feature>
<feature type="non-terminal residue" evidence="2">
    <location>
        <position position="1"/>
    </location>
</feature>
<dbReference type="PANTHER" id="PTHR46732:SF8">
    <property type="entry name" value="ATP-DEPENDENT PROTEASE LA (LON) DOMAIN PROTEIN"/>
    <property type="match status" value="1"/>
</dbReference>
<dbReference type="PANTHER" id="PTHR46732">
    <property type="entry name" value="ATP-DEPENDENT PROTEASE LA (LON) DOMAIN PROTEIN"/>
    <property type="match status" value="1"/>
</dbReference>
<dbReference type="SMART" id="SM00464">
    <property type="entry name" value="LON"/>
    <property type="match status" value="1"/>
</dbReference>